<comment type="caution">
    <text evidence="1">The sequence shown here is derived from an EMBL/GenBank/DDBJ whole genome shotgun (WGS) entry which is preliminary data.</text>
</comment>
<evidence type="ECO:0000313" key="1">
    <source>
        <dbReference type="EMBL" id="OCG74686.1"/>
    </source>
</evidence>
<dbReference type="AlphaFoldDB" id="A0A1B9NDK9"/>
<keyword evidence="2" id="KW-1185">Reference proteome</keyword>
<name>A0A1B9NDK9_9MICO</name>
<dbReference type="SUPFAM" id="SSF53448">
    <property type="entry name" value="Nucleotide-diphospho-sugar transferases"/>
    <property type="match status" value="1"/>
</dbReference>
<organism evidence="1 2">
    <name type="scientific">Microbacterium sediminis</name>
    <dbReference type="NCBI Taxonomy" id="904291"/>
    <lineage>
        <taxon>Bacteria</taxon>
        <taxon>Bacillati</taxon>
        <taxon>Actinomycetota</taxon>
        <taxon>Actinomycetes</taxon>
        <taxon>Micrococcales</taxon>
        <taxon>Microbacteriaceae</taxon>
        <taxon>Microbacterium</taxon>
    </lineage>
</organism>
<dbReference type="RefSeq" id="WP_067024803.1">
    <property type="nucleotide sequence ID" value="NZ_CP038256.1"/>
</dbReference>
<dbReference type="PANTHER" id="PTHR21485:SF6">
    <property type="entry name" value="N-ACYLNEURAMINATE CYTIDYLYLTRANSFERASE-RELATED"/>
    <property type="match status" value="1"/>
</dbReference>
<keyword evidence="1" id="KW-0969">Cilium</keyword>
<dbReference type="GO" id="GO:0008781">
    <property type="term" value="F:N-acylneuraminate cytidylyltransferase activity"/>
    <property type="evidence" value="ECO:0007669"/>
    <property type="project" value="TreeGrafter"/>
</dbReference>
<dbReference type="InterPro" id="IPR003329">
    <property type="entry name" value="Cytidylyl_trans"/>
</dbReference>
<sequence>MSTIATICARGGSKGVPGKNSRLMLGRPLIAYTIEQALSATGIDGVFVSTDSPSIAAIAEREGATVLSLRPAHLATDTAPKIPVIENLVETVEATGIVVDRIVDLDPTSPLRSVTDIDRALELLDRDTDVVITGYVSDKNPYFNMVEDKGEGRFGLVVSPANPIVGRQAAPRVYAMNASIYCWWRHTLPRGLWTGNVRLHEMPRERSIDIDHEMDWLLVERLLHERQKDGLR</sequence>
<dbReference type="Gene3D" id="3.90.550.10">
    <property type="entry name" value="Spore Coat Polysaccharide Biosynthesis Protein SpsA, Chain A"/>
    <property type="match status" value="1"/>
</dbReference>
<dbReference type="InterPro" id="IPR050793">
    <property type="entry name" value="CMP-NeuNAc_synthase"/>
</dbReference>
<dbReference type="InterPro" id="IPR029044">
    <property type="entry name" value="Nucleotide-diphossugar_trans"/>
</dbReference>
<dbReference type="STRING" id="904291.A7J15_03910"/>
<dbReference type="Proteomes" id="UP000093355">
    <property type="component" value="Unassembled WGS sequence"/>
</dbReference>
<dbReference type="OrthoDB" id="9805604at2"/>
<dbReference type="CDD" id="cd02513">
    <property type="entry name" value="CMP-NeuAc_Synthase"/>
    <property type="match status" value="1"/>
</dbReference>
<dbReference type="Pfam" id="PF02348">
    <property type="entry name" value="CTP_transf_3"/>
    <property type="match status" value="1"/>
</dbReference>
<evidence type="ECO:0000313" key="2">
    <source>
        <dbReference type="Proteomes" id="UP000093355"/>
    </source>
</evidence>
<dbReference type="PANTHER" id="PTHR21485">
    <property type="entry name" value="HAD SUPERFAMILY MEMBERS CMAS AND KDSC"/>
    <property type="match status" value="1"/>
</dbReference>
<protein>
    <submittedName>
        <fullName evidence="1">Flagellar modification protein B</fullName>
    </submittedName>
</protein>
<proteinExistence type="predicted"/>
<dbReference type="EMBL" id="LXMD01000021">
    <property type="protein sequence ID" value="OCG74686.1"/>
    <property type="molecule type" value="Genomic_DNA"/>
</dbReference>
<keyword evidence="1" id="KW-0282">Flagellum</keyword>
<keyword evidence="1" id="KW-0966">Cell projection</keyword>
<gene>
    <name evidence="1" type="ORF">A7J15_03910</name>
</gene>
<accession>A0A1B9NDK9</accession>
<reference evidence="1 2" key="1">
    <citation type="submission" date="2016-05" db="EMBL/GenBank/DDBJ databases">
        <authorList>
            <person name="Lavstsen T."/>
            <person name="Jespersen J.S."/>
        </authorList>
    </citation>
    <scope>NUCLEOTIDE SEQUENCE [LARGE SCALE GENOMIC DNA]</scope>
    <source>
        <strain evidence="1 2">YLB-01</strain>
    </source>
</reference>